<gene>
    <name evidence="12" type="primary">LOC113501417</name>
</gene>
<dbReference type="SMART" id="SM00744">
    <property type="entry name" value="RINGv"/>
    <property type="match status" value="1"/>
</dbReference>
<dbReference type="RefSeq" id="XP_026738347.1">
    <property type="nucleotide sequence ID" value="XM_026882546.1"/>
</dbReference>
<comment type="pathway">
    <text evidence="9">Protein modification; protein ubiquitination.</text>
</comment>
<sequence>MSWQTVEWCLAVSARHPAVTRAAARRWLAGAGAGEALVRLAERAAAARAPPAAPLLLACVAGARPLAGAAALARVLAAVGAALAPPRGAALDPAAALAARLVSDLHDHAHSDHYERLVRDLFRLNILVPRGDPRLSVDTWCEVRSSWQDGLAAMPRDARQRALQQAASFIHDQLFLDIKDLDISKIENVVSPCAELVWVGAGAEGAADASRLLLSRGGGAGGGAAGGARGPEAAALRLLCLSARLCCPQRGEHALLDAVVGSASDPDAEDLTEAELVPYVHDLLFRAVYLRTLFLHKIGSDDDEDEESNSKTWCDTLLQDEYLRDEFCRVLYDYIVIYLLEEGYQFWSRYDLIRQAKQKMDSLLEDVISASGPSGRDSVARALDSRALAAGYLWPLARRWYPSATPAPPAADAPGLLHTLQAGGAGGADAAAQYRARYVVMLHSWHAAHAASLEPAELRRALADAARCDPDLVINAYYRHNHTMLYDRDISDLPWNDVLSNVSVVEFLTAMVETCGWEAPAHHWDFTTITMCSLLSSLEKSKHKWSCSKVAMLARAALRLFAAVRGFVRDVRARALRQQPAPHVADLMAEWTDIFAPDTHHNLFTIILHVLESCTTMELTSSKNCVLEALCSTVELMEWEALGKARATGPLALAALARRLAARLLRRLAAPLVLDDAERLSLWSDDSSADDDAEHERPEFSLDYFHDTFTQLHEIVEAALSTVVLGEATCELVTTSDSYSMALGWLLLAEIIASVCHLARGDLYHHYLQIYRERKYVEAVLETALRLLPAELFAFAASTAPAAPPPHYASLFDAAPDFCAPERAAEEATEVAALACRGVFSALCGPGAGGARGWWGAAPGRAARLLERLVRAYVAPPAARQQLRALQQRAAELADVEVRIAWSSNEVTCLYTVEERVIELRVWLSPAHPLTPPRIAAADELGPGANTHWVALYLAYQNGTILNALKMWTQAVSAKVESSPQCYICYCRLHPNTGRLPRVPCHQCKNKFHNLCLRKWFATSNKSNCPLCRSTF</sequence>
<dbReference type="GO" id="GO:0008270">
    <property type="term" value="F:zinc ion binding"/>
    <property type="evidence" value="ECO:0007669"/>
    <property type="project" value="UniProtKB-KW"/>
</dbReference>
<comment type="subcellular location">
    <subcellularLocation>
        <location evidence="1">Cytoplasm</location>
        <location evidence="1">Cytosol</location>
    </subcellularLocation>
</comment>
<dbReference type="GeneID" id="113501417"/>
<comment type="catalytic activity">
    <reaction evidence="9">
        <text>S-ubiquitinyl-[E2 ubiquitin-conjugating enzyme]-L-cysteine + [acceptor protein]-L-lysine = [E2 ubiquitin-conjugating enzyme]-L-cysteine + N(6)-ubiquitinyl-[acceptor protein]-L-lysine.</text>
        <dbReference type="EC" id="2.3.2.27"/>
    </reaction>
</comment>
<keyword evidence="5 8" id="KW-0863">Zinc-finger</keyword>
<evidence type="ECO:0000256" key="8">
    <source>
        <dbReference type="PROSITE-ProRule" id="PRU00175"/>
    </source>
</evidence>
<dbReference type="PANTHER" id="PTHR12389">
    <property type="entry name" value="ZINC FINGER PROTEIN 294"/>
    <property type="match status" value="1"/>
</dbReference>
<keyword evidence="9" id="KW-0833">Ubl conjugation pathway</keyword>
<evidence type="ECO:0000256" key="9">
    <source>
        <dbReference type="RuleBase" id="RU367090"/>
    </source>
</evidence>
<keyword evidence="6 9" id="KW-0862">Zinc</keyword>
<name>A0A7E5WD43_TRINI</name>
<comment type="function">
    <text evidence="9">E3 ubiquitin-protein ligase. Component of the ribosome quality control complex (RQC), a ribosome-associated complex that mediates ubiquitination and extraction of incompletely synthesized nascent chains for proteasomal degradation.</text>
</comment>
<feature type="domain" description="RING-type" evidence="10">
    <location>
        <begin position="982"/>
        <end position="1029"/>
    </location>
</feature>
<dbReference type="InterPro" id="IPR013083">
    <property type="entry name" value="Znf_RING/FYVE/PHD"/>
</dbReference>
<keyword evidence="9" id="KW-0808">Transferase</keyword>
<protein>
    <recommendedName>
        <fullName evidence="3 9">E3 ubiquitin-protein ligase listerin</fullName>
        <ecNumber evidence="9">2.3.2.27</ecNumber>
    </recommendedName>
    <alternativeName>
        <fullName evidence="7 9">RING-type E3 ubiquitin transferase listerin</fullName>
    </alternativeName>
</protein>
<dbReference type="GO" id="GO:0072344">
    <property type="term" value="P:rescue of stalled ribosome"/>
    <property type="evidence" value="ECO:0007669"/>
    <property type="project" value="UniProtKB-UniRule"/>
</dbReference>
<dbReference type="InterPro" id="IPR054478">
    <property type="entry name" value="LTN1_UBC"/>
</dbReference>
<evidence type="ECO:0000256" key="7">
    <source>
        <dbReference type="ARBA" id="ARBA00032366"/>
    </source>
</evidence>
<dbReference type="SUPFAM" id="SSF57850">
    <property type="entry name" value="RING/U-box"/>
    <property type="match status" value="1"/>
</dbReference>
<dbReference type="Pfam" id="PF23009">
    <property type="entry name" value="UBC_like"/>
    <property type="match status" value="1"/>
</dbReference>
<evidence type="ECO:0000259" key="10">
    <source>
        <dbReference type="PROSITE" id="PS50089"/>
    </source>
</evidence>
<comment type="similarity">
    <text evidence="2 9">Belongs to the LTN1 family.</text>
</comment>
<dbReference type="OrthoDB" id="6108at2759"/>
<dbReference type="GO" id="GO:1990116">
    <property type="term" value="P:ribosome-associated ubiquitin-dependent protein catabolic process"/>
    <property type="evidence" value="ECO:0007669"/>
    <property type="project" value="UniProtKB-UniRule"/>
</dbReference>
<evidence type="ECO:0000256" key="6">
    <source>
        <dbReference type="ARBA" id="ARBA00022833"/>
    </source>
</evidence>
<evidence type="ECO:0000256" key="2">
    <source>
        <dbReference type="ARBA" id="ARBA00007997"/>
    </source>
</evidence>
<dbReference type="EC" id="2.3.2.27" evidence="9"/>
<dbReference type="CDD" id="cd16491">
    <property type="entry name" value="RING-CH-C4HC3_LTN1"/>
    <property type="match status" value="1"/>
</dbReference>
<dbReference type="GO" id="GO:0016567">
    <property type="term" value="P:protein ubiquitination"/>
    <property type="evidence" value="ECO:0007669"/>
    <property type="project" value="UniProtKB-UniPathway"/>
</dbReference>
<dbReference type="InterPro" id="IPR011016">
    <property type="entry name" value="Znf_RING-CH"/>
</dbReference>
<accession>A0A7E5WD43</accession>
<evidence type="ECO:0000256" key="4">
    <source>
        <dbReference type="ARBA" id="ARBA00022723"/>
    </source>
</evidence>
<dbReference type="InterPro" id="IPR039804">
    <property type="entry name" value="RING-CH-C4HC3_LTN1"/>
</dbReference>
<evidence type="ECO:0000256" key="5">
    <source>
        <dbReference type="ARBA" id="ARBA00022771"/>
    </source>
</evidence>
<dbReference type="UniPathway" id="UPA00143"/>
<dbReference type="PANTHER" id="PTHR12389:SF0">
    <property type="entry name" value="E3 UBIQUITIN-PROTEIN LIGASE LISTERIN"/>
    <property type="match status" value="1"/>
</dbReference>
<organism evidence="11 12">
    <name type="scientific">Trichoplusia ni</name>
    <name type="common">Cabbage looper</name>
    <dbReference type="NCBI Taxonomy" id="7111"/>
    <lineage>
        <taxon>Eukaryota</taxon>
        <taxon>Metazoa</taxon>
        <taxon>Ecdysozoa</taxon>
        <taxon>Arthropoda</taxon>
        <taxon>Hexapoda</taxon>
        <taxon>Insecta</taxon>
        <taxon>Pterygota</taxon>
        <taxon>Neoptera</taxon>
        <taxon>Endopterygota</taxon>
        <taxon>Lepidoptera</taxon>
        <taxon>Glossata</taxon>
        <taxon>Ditrysia</taxon>
        <taxon>Noctuoidea</taxon>
        <taxon>Noctuidae</taxon>
        <taxon>Plusiinae</taxon>
        <taxon>Trichoplusia</taxon>
    </lineage>
</organism>
<dbReference type="InterPro" id="IPR001841">
    <property type="entry name" value="Znf_RING"/>
</dbReference>
<keyword evidence="11" id="KW-1185">Reference proteome</keyword>
<dbReference type="GO" id="GO:0005829">
    <property type="term" value="C:cytosol"/>
    <property type="evidence" value="ECO:0007669"/>
    <property type="project" value="UniProtKB-SubCell"/>
</dbReference>
<evidence type="ECO:0000256" key="3">
    <source>
        <dbReference type="ARBA" id="ARBA00017157"/>
    </source>
</evidence>
<evidence type="ECO:0000256" key="1">
    <source>
        <dbReference type="ARBA" id="ARBA00004514"/>
    </source>
</evidence>
<dbReference type="Gene3D" id="3.30.40.10">
    <property type="entry name" value="Zinc/RING finger domain, C3HC4 (zinc finger)"/>
    <property type="match status" value="1"/>
</dbReference>
<proteinExistence type="inferred from homology"/>
<dbReference type="Proteomes" id="UP000322000">
    <property type="component" value="Chromosome 15"/>
</dbReference>
<evidence type="ECO:0000313" key="11">
    <source>
        <dbReference type="Proteomes" id="UP000322000"/>
    </source>
</evidence>
<reference evidence="12" key="1">
    <citation type="submission" date="2025-08" db="UniProtKB">
        <authorList>
            <consortium name="RefSeq"/>
        </authorList>
    </citation>
    <scope>IDENTIFICATION</scope>
</reference>
<dbReference type="AlphaFoldDB" id="A0A7E5WD43"/>
<evidence type="ECO:0000313" key="12">
    <source>
        <dbReference type="RefSeq" id="XP_026738347.1"/>
    </source>
</evidence>
<comment type="subunit">
    <text evidence="9">Component of the ribosome quality control complex (RQC).</text>
</comment>
<keyword evidence="4 9" id="KW-0479">Metal-binding</keyword>
<dbReference type="PROSITE" id="PS50089">
    <property type="entry name" value="ZF_RING_2"/>
    <property type="match status" value="1"/>
</dbReference>
<dbReference type="GO" id="GO:0061630">
    <property type="term" value="F:ubiquitin protein ligase activity"/>
    <property type="evidence" value="ECO:0007669"/>
    <property type="project" value="UniProtKB-UniRule"/>
</dbReference>
<dbReference type="GO" id="GO:0043023">
    <property type="term" value="F:ribosomal large subunit binding"/>
    <property type="evidence" value="ECO:0007669"/>
    <property type="project" value="TreeGrafter"/>
</dbReference>
<dbReference type="InterPro" id="IPR039795">
    <property type="entry name" value="LTN1/Rkr1"/>
</dbReference>
<dbReference type="KEGG" id="tnl:113501417"/>
<dbReference type="GO" id="GO:1990112">
    <property type="term" value="C:RQC complex"/>
    <property type="evidence" value="ECO:0007669"/>
    <property type="project" value="UniProtKB-UniRule"/>
</dbReference>
<dbReference type="InParanoid" id="A0A7E5WD43"/>